<dbReference type="CDD" id="cd17546">
    <property type="entry name" value="REC_hyHK_CKI1_RcsC-like"/>
    <property type="match status" value="1"/>
</dbReference>
<dbReference type="GO" id="GO:0005886">
    <property type="term" value="C:plasma membrane"/>
    <property type="evidence" value="ECO:0007669"/>
    <property type="project" value="TreeGrafter"/>
</dbReference>
<dbReference type="InterPro" id="IPR036890">
    <property type="entry name" value="HATPase_C_sf"/>
</dbReference>
<dbReference type="PRINTS" id="PR00344">
    <property type="entry name" value="BCTRLSENSOR"/>
</dbReference>
<dbReference type="Gene3D" id="3.30.565.10">
    <property type="entry name" value="Histidine kinase-like ATPase, C-terminal domain"/>
    <property type="match status" value="1"/>
</dbReference>
<name>A0A1W5DEE3_9LECA</name>
<dbReference type="SMART" id="SM00388">
    <property type="entry name" value="HisKA"/>
    <property type="match status" value="1"/>
</dbReference>
<evidence type="ECO:0000313" key="11">
    <source>
        <dbReference type="Proteomes" id="UP000192927"/>
    </source>
</evidence>
<dbReference type="InterPro" id="IPR001789">
    <property type="entry name" value="Sig_transdc_resp-reg_receiver"/>
</dbReference>
<keyword evidence="3 6" id="KW-0597">Phosphoprotein</keyword>
<dbReference type="SUPFAM" id="SSF52172">
    <property type="entry name" value="CheY-like"/>
    <property type="match status" value="1"/>
</dbReference>
<dbReference type="Gene3D" id="3.30.450.40">
    <property type="match status" value="1"/>
</dbReference>
<evidence type="ECO:0000256" key="3">
    <source>
        <dbReference type="ARBA" id="ARBA00022553"/>
    </source>
</evidence>
<dbReference type="InterPro" id="IPR011006">
    <property type="entry name" value="CheY-like_superfamily"/>
</dbReference>
<dbReference type="SMART" id="SM00448">
    <property type="entry name" value="REC"/>
    <property type="match status" value="1"/>
</dbReference>
<evidence type="ECO:0000313" key="10">
    <source>
        <dbReference type="EMBL" id="SLM41401.1"/>
    </source>
</evidence>
<accession>A0A1W5DEE3</accession>
<feature type="region of interest" description="Disordered" evidence="7">
    <location>
        <begin position="379"/>
        <end position="415"/>
    </location>
</feature>
<feature type="compositionally biased region" description="Basic and acidic residues" evidence="7">
    <location>
        <begin position="336"/>
        <end position="345"/>
    </location>
</feature>
<feature type="region of interest" description="Disordered" evidence="7">
    <location>
        <begin position="1114"/>
        <end position="1215"/>
    </location>
</feature>
<feature type="compositionally biased region" description="Polar residues" evidence="7">
    <location>
        <begin position="312"/>
        <end position="329"/>
    </location>
</feature>
<dbReference type="EMBL" id="FWEW01003840">
    <property type="protein sequence ID" value="SLM41401.1"/>
    <property type="molecule type" value="Genomic_DNA"/>
</dbReference>
<dbReference type="PANTHER" id="PTHR43047:SF72">
    <property type="entry name" value="OSMOSENSING HISTIDINE PROTEIN KINASE SLN1"/>
    <property type="match status" value="1"/>
</dbReference>
<dbReference type="PROSITE" id="PS50109">
    <property type="entry name" value="HIS_KIN"/>
    <property type="match status" value="1"/>
</dbReference>
<dbReference type="InterPro" id="IPR036097">
    <property type="entry name" value="HisK_dim/P_sf"/>
</dbReference>
<evidence type="ECO:0000256" key="6">
    <source>
        <dbReference type="PROSITE-ProRule" id="PRU00169"/>
    </source>
</evidence>
<dbReference type="InterPro" id="IPR003594">
    <property type="entry name" value="HATPase_dom"/>
</dbReference>
<dbReference type="FunFam" id="1.10.287.130:FF:000023">
    <property type="entry name" value="Sensor histidine kinase/response regulator, putative"/>
    <property type="match status" value="1"/>
</dbReference>
<dbReference type="InterPro" id="IPR003018">
    <property type="entry name" value="GAF"/>
</dbReference>
<dbReference type="CDD" id="cd00082">
    <property type="entry name" value="HisKA"/>
    <property type="match status" value="1"/>
</dbReference>
<feature type="region of interest" description="Disordered" evidence="7">
    <location>
        <begin position="670"/>
        <end position="689"/>
    </location>
</feature>
<dbReference type="FunFam" id="3.30.450.40:FF:000083">
    <property type="entry name" value="Sensor histidine kinase/response regulator, putative (AFU_orthologue AFUA_4G00660)"/>
    <property type="match status" value="1"/>
</dbReference>
<comment type="catalytic activity">
    <reaction evidence="1">
        <text>ATP + protein L-histidine = ADP + protein N-phospho-L-histidine.</text>
        <dbReference type="EC" id="2.7.13.3"/>
    </reaction>
</comment>
<keyword evidence="4" id="KW-0808">Transferase</keyword>
<dbReference type="GO" id="GO:0000155">
    <property type="term" value="F:phosphorelay sensor kinase activity"/>
    <property type="evidence" value="ECO:0007669"/>
    <property type="project" value="InterPro"/>
</dbReference>
<dbReference type="Gene3D" id="1.10.287.130">
    <property type="match status" value="1"/>
</dbReference>
<organism evidence="10 11">
    <name type="scientific">Lasallia pustulata</name>
    <dbReference type="NCBI Taxonomy" id="136370"/>
    <lineage>
        <taxon>Eukaryota</taxon>
        <taxon>Fungi</taxon>
        <taxon>Dikarya</taxon>
        <taxon>Ascomycota</taxon>
        <taxon>Pezizomycotina</taxon>
        <taxon>Lecanoromycetes</taxon>
        <taxon>OSLEUM clade</taxon>
        <taxon>Umbilicariomycetidae</taxon>
        <taxon>Umbilicariales</taxon>
        <taxon>Umbilicariaceae</taxon>
        <taxon>Lasallia</taxon>
    </lineage>
</organism>
<dbReference type="InterPro" id="IPR005467">
    <property type="entry name" value="His_kinase_dom"/>
</dbReference>
<dbReference type="InterPro" id="IPR003661">
    <property type="entry name" value="HisK_dim/P_dom"/>
</dbReference>
<keyword evidence="11" id="KW-1185">Reference proteome</keyword>
<evidence type="ECO:0000256" key="7">
    <source>
        <dbReference type="SAM" id="MobiDB-lite"/>
    </source>
</evidence>
<evidence type="ECO:0000256" key="1">
    <source>
        <dbReference type="ARBA" id="ARBA00000085"/>
    </source>
</evidence>
<proteinExistence type="predicted"/>
<dbReference type="Proteomes" id="UP000192927">
    <property type="component" value="Unassembled WGS sequence"/>
</dbReference>
<evidence type="ECO:0000256" key="4">
    <source>
        <dbReference type="ARBA" id="ARBA00022679"/>
    </source>
</evidence>
<dbReference type="SMART" id="SM00387">
    <property type="entry name" value="HATPase_c"/>
    <property type="match status" value="1"/>
</dbReference>
<dbReference type="InterPro" id="IPR029016">
    <property type="entry name" value="GAF-like_dom_sf"/>
</dbReference>
<feature type="compositionally biased region" description="Basic and acidic residues" evidence="7">
    <location>
        <begin position="1141"/>
        <end position="1176"/>
    </location>
</feature>
<feature type="domain" description="Histidine kinase" evidence="8">
    <location>
        <begin position="601"/>
        <end position="902"/>
    </location>
</feature>
<sequence>MRTQNKTSKVDSVREREFYRYYNPTDASAAAPTPSHGVPNIVDPNTLSAHQASSPDTTLTALVQLCALRLHASRAMVSLISKETQYFIAESTKTLNLSDNQRYEEEGDGLWIGCATVSKEDRLCEKTIELRPKPGGVPCFTVCNLSQDGRFQRLPFVTGPPHFRFYAGTPLTTDRGVNIGSLFILDNRVRPRLNPDQEAFLGTVAQTVMTHLEMSREAEERRKAMQMSRGLNAFVEGRSSLGLEVQSAGASILGAQSETKLREAGRSRKGKRRDISDSSGGKISAWGIVPESTEMTSDSTSHRTNRKDTDLSGVSQHISSNGTSGYSTQDEAETTAPREDTDVSHRRTFTRAANLLRESLNLKHGGGVAFLDTTLGYRGREDEDVGNTTGSDETSAGEEHGSRPSSSSSNQHFRRPLNTFSGRVFSITSRGSAGQAPTEILGFSTPELNMGTIDTSERVKPFSPLGERALQRFLERYPRGKLWSFDEDGSLSSSEEELLTAELGKGSPATKPRRNSRKLAEAKALQKHFPDVQQLLFAPLWDAGAARWFSGCFCWSTTKRPVFSTESELSFIVAFGNSVMAEVSRLATITADQQKGDFIGSISHELRSPLHGILASAEFLGETSCDAFQASLVATIDSCGRTLLDTINHVLDFSKINSFERNWRSVRKPPRYIGQNSSSGRDRPAARRALPEGAPPLLNIYAVTDVAAICEEVVEGVYAGQIYQDISSTDISDITAGVRGKTSERGLASGNRSLLGGSGAKMAGKPIDVILDIHKADYNFTTQPGALRRVIMNVFGNALKYTEKGMILVKLELHDLEGAQDDEQDSGKLLVIKVIDTGKGISNEYLRTRLFTPFAQENVLAPGTGLGLSIVRSIINMLGGSIAIRSQEGQGTEVKISLPLMRVPGTDTPISTPSTAGSFERPQDDSVSILREQASERSVAFYNFTTRVGKDYKVSETGNVLQKYVSTWFGLKALSNWDPKMRADIVIVDEKDLTSLLAENTVHQSILVLCSNSSRQGQGAIQTQGSGVVELVSKPFGPYKLAKALRLCLERVNAIRTGLEPIAESTTIMSPRSDTLTGEFEELTLEGEDKHTPIIVQTNGTVIAGESANAQMAMTSSSSSAGGLDGLRANAGFDFPFPKQEPTERSPKKTPELPPDLIRRESRRPDLKKRATDPAPRRRLPSAGLDGPVTISSHGNMATSPESRKPSSSTKHMPPMAVTPEGIKLAESRPPRILVVDDNKINLRLLETFMTKRKYQLVDSAENGLLAVQAAEMQEDGYDIIFMDISMPVMNGFAATRAIRDIEAQRHKSSPAGVPLSPPALIIALTGLASSRDQSEAFTSGVDLFMTKPVSFKEVGRLLDNWEANGGNQVVGHLAARGGSSGSEN</sequence>
<keyword evidence="5 10" id="KW-0418">Kinase</keyword>
<feature type="modified residue" description="4-aspartylphosphate" evidence="6">
    <location>
        <position position="1284"/>
    </location>
</feature>
<evidence type="ECO:0000256" key="2">
    <source>
        <dbReference type="ARBA" id="ARBA00012438"/>
    </source>
</evidence>
<dbReference type="SUPFAM" id="SSF55781">
    <property type="entry name" value="GAF domain-like"/>
    <property type="match status" value="1"/>
</dbReference>
<feature type="compositionally biased region" description="Polar residues" evidence="7">
    <location>
        <begin position="1190"/>
        <end position="1211"/>
    </location>
</feature>
<evidence type="ECO:0000259" key="8">
    <source>
        <dbReference type="PROSITE" id="PS50109"/>
    </source>
</evidence>
<dbReference type="SUPFAM" id="SSF47384">
    <property type="entry name" value="Homodimeric domain of signal transducing histidine kinase"/>
    <property type="match status" value="1"/>
</dbReference>
<dbReference type="EC" id="2.7.13.3" evidence="2"/>
<dbReference type="PROSITE" id="PS50110">
    <property type="entry name" value="RESPONSE_REGULATORY"/>
    <property type="match status" value="1"/>
</dbReference>
<evidence type="ECO:0000259" key="9">
    <source>
        <dbReference type="PROSITE" id="PS50110"/>
    </source>
</evidence>
<dbReference type="Pfam" id="PF00512">
    <property type="entry name" value="HisKA"/>
    <property type="match status" value="1"/>
</dbReference>
<dbReference type="PANTHER" id="PTHR43047">
    <property type="entry name" value="TWO-COMPONENT HISTIDINE PROTEIN KINASE"/>
    <property type="match status" value="1"/>
</dbReference>
<dbReference type="SUPFAM" id="SSF55874">
    <property type="entry name" value="ATPase domain of HSP90 chaperone/DNA topoisomerase II/histidine kinase"/>
    <property type="match status" value="1"/>
</dbReference>
<dbReference type="GO" id="GO:0009927">
    <property type="term" value="F:histidine phosphotransfer kinase activity"/>
    <property type="evidence" value="ECO:0007669"/>
    <property type="project" value="TreeGrafter"/>
</dbReference>
<dbReference type="Pfam" id="PF00072">
    <property type="entry name" value="Response_reg"/>
    <property type="match status" value="1"/>
</dbReference>
<dbReference type="Gene3D" id="3.40.50.2300">
    <property type="match status" value="1"/>
</dbReference>
<dbReference type="Pfam" id="PF01590">
    <property type="entry name" value="GAF"/>
    <property type="match status" value="1"/>
</dbReference>
<evidence type="ECO:0000256" key="5">
    <source>
        <dbReference type="ARBA" id="ARBA00022777"/>
    </source>
</evidence>
<feature type="domain" description="Response regulatory" evidence="9">
    <location>
        <begin position="1232"/>
        <end position="1363"/>
    </location>
</feature>
<feature type="region of interest" description="Disordered" evidence="7">
    <location>
        <begin position="258"/>
        <end position="345"/>
    </location>
</feature>
<reference evidence="11" key="1">
    <citation type="submission" date="2017-03" db="EMBL/GenBank/DDBJ databases">
        <authorList>
            <person name="Sharma R."/>
            <person name="Thines M."/>
        </authorList>
    </citation>
    <scope>NUCLEOTIDE SEQUENCE [LARGE SCALE GENOMIC DNA]</scope>
</reference>
<protein>
    <recommendedName>
        <fullName evidence="2">histidine kinase</fullName>
        <ecNumber evidence="2">2.7.13.3</ecNumber>
    </recommendedName>
</protein>
<dbReference type="InterPro" id="IPR004358">
    <property type="entry name" value="Sig_transdc_His_kin-like_C"/>
</dbReference>
<dbReference type="Pfam" id="PF02518">
    <property type="entry name" value="HATPase_c"/>
    <property type="match status" value="1"/>
</dbReference>